<evidence type="ECO:0000313" key="2">
    <source>
        <dbReference type="EMBL" id="KAJ4495479.1"/>
    </source>
</evidence>
<keyword evidence="1" id="KW-0472">Membrane</keyword>
<evidence type="ECO:0000313" key="3">
    <source>
        <dbReference type="Proteomes" id="UP001150217"/>
    </source>
</evidence>
<dbReference type="EMBL" id="JANVFT010000030">
    <property type="protein sequence ID" value="KAJ4495479.1"/>
    <property type="molecule type" value="Genomic_DNA"/>
</dbReference>
<sequence>MCQLLFAPPFPIPLLIYLPLICISYDIHFPKLLLSALSSFLALTLNCIKFFVVF</sequence>
<gene>
    <name evidence="2" type="ORF">C8R41DRAFT_828150</name>
</gene>
<organism evidence="2 3">
    <name type="scientific">Lentinula lateritia</name>
    <dbReference type="NCBI Taxonomy" id="40482"/>
    <lineage>
        <taxon>Eukaryota</taxon>
        <taxon>Fungi</taxon>
        <taxon>Dikarya</taxon>
        <taxon>Basidiomycota</taxon>
        <taxon>Agaricomycotina</taxon>
        <taxon>Agaricomycetes</taxon>
        <taxon>Agaricomycetidae</taxon>
        <taxon>Agaricales</taxon>
        <taxon>Marasmiineae</taxon>
        <taxon>Omphalotaceae</taxon>
        <taxon>Lentinula</taxon>
    </lineage>
</organism>
<keyword evidence="1" id="KW-0812">Transmembrane</keyword>
<protein>
    <submittedName>
        <fullName evidence="2">Uncharacterized protein</fullName>
    </submittedName>
</protein>
<name>A0ABQ8VIL1_9AGAR</name>
<feature type="transmembrane region" description="Helical" evidence="1">
    <location>
        <begin position="32"/>
        <end position="52"/>
    </location>
</feature>
<keyword evidence="1" id="KW-1133">Transmembrane helix</keyword>
<dbReference type="Proteomes" id="UP001150217">
    <property type="component" value="Unassembled WGS sequence"/>
</dbReference>
<comment type="caution">
    <text evidence="2">The sequence shown here is derived from an EMBL/GenBank/DDBJ whole genome shotgun (WGS) entry which is preliminary data.</text>
</comment>
<reference evidence="2" key="1">
    <citation type="submission" date="2022-08" db="EMBL/GenBank/DDBJ databases">
        <title>A Global Phylogenomic Analysis of the Shiitake Genus Lentinula.</title>
        <authorList>
            <consortium name="DOE Joint Genome Institute"/>
            <person name="Sierra-Patev S."/>
            <person name="Min B."/>
            <person name="Naranjo-Ortiz M."/>
            <person name="Looney B."/>
            <person name="Konkel Z."/>
            <person name="Slot J.C."/>
            <person name="Sakamoto Y."/>
            <person name="Steenwyk J.L."/>
            <person name="Rokas A."/>
            <person name="Carro J."/>
            <person name="Camarero S."/>
            <person name="Ferreira P."/>
            <person name="Molpeceres G."/>
            <person name="Ruiz-Duenas F.J."/>
            <person name="Serrano A."/>
            <person name="Henrissat B."/>
            <person name="Drula E."/>
            <person name="Hughes K.W."/>
            <person name="Mata J.L."/>
            <person name="Ishikawa N.K."/>
            <person name="Vargas-Isla R."/>
            <person name="Ushijima S."/>
            <person name="Smith C.A."/>
            <person name="Ahrendt S."/>
            <person name="Andreopoulos W."/>
            <person name="He G."/>
            <person name="Labutti K."/>
            <person name="Lipzen A."/>
            <person name="Ng V."/>
            <person name="Riley R."/>
            <person name="Sandor L."/>
            <person name="Barry K."/>
            <person name="Martinez A.T."/>
            <person name="Xiao Y."/>
            <person name="Gibbons J.G."/>
            <person name="Terashima K."/>
            <person name="Grigoriev I.V."/>
            <person name="Hibbett D.S."/>
        </authorList>
    </citation>
    <scope>NUCLEOTIDE SEQUENCE</scope>
    <source>
        <strain evidence="2">RHP3577 ss4</strain>
    </source>
</reference>
<keyword evidence="3" id="KW-1185">Reference proteome</keyword>
<proteinExistence type="predicted"/>
<accession>A0ABQ8VIL1</accession>
<evidence type="ECO:0000256" key="1">
    <source>
        <dbReference type="SAM" id="Phobius"/>
    </source>
</evidence>
<feature type="transmembrane region" description="Helical" evidence="1">
    <location>
        <begin position="6"/>
        <end position="25"/>
    </location>
</feature>